<evidence type="ECO:0000313" key="4">
    <source>
        <dbReference type="Proteomes" id="UP000722336"/>
    </source>
</evidence>
<dbReference type="Proteomes" id="UP000722336">
    <property type="component" value="Unassembled WGS sequence"/>
</dbReference>
<dbReference type="PANTHER" id="PTHR43661">
    <property type="entry name" value="D-XYLONATE DEHYDRATASE"/>
    <property type="match status" value="1"/>
</dbReference>
<dbReference type="EMBL" id="JAGSPA010000003">
    <property type="protein sequence ID" value="MBV7257380.1"/>
    <property type="molecule type" value="Genomic_DNA"/>
</dbReference>
<dbReference type="InterPro" id="IPR020558">
    <property type="entry name" value="DiOHA_6PGluconate_deHydtase_CS"/>
</dbReference>
<dbReference type="InterPro" id="IPR056740">
    <property type="entry name" value="ILV_EDD_C"/>
</dbReference>
<dbReference type="RefSeq" id="WP_218446195.1">
    <property type="nucleotide sequence ID" value="NZ_JAGSPA010000003.1"/>
</dbReference>
<keyword evidence="4" id="KW-1185">Reference proteome</keyword>
<protein>
    <submittedName>
        <fullName evidence="3">Dihydroxy-acid dehydratase</fullName>
    </submittedName>
</protein>
<name>A0ABS6SG59_9SPHN</name>
<evidence type="ECO:0000259" key="1">
    <source>
        <dbReference type="Pfam" id="PF00920"/>
    </source>
</evidence>
<accession>A0ABS6SG59</accession>
<gene>
    <name evidence="3" type="ORF">KCG44_11345</name>
</gene>
<reference evidence="3 4" key="1">
    <citation type="submission" date="2021-04" db="EMBL/GenBank/DDBJ databases">
        <authorList>
            <person name="Pira H."/>
            <person name="Risdian C."/>
            <person name="Wink J."/>
        </authorList>
    </citation>
    <scope>NUCLEOTIDE SEQUENCE [LARGE SCALE GENOMIC DNA]</scope>
    <source>
        <strain evidence="3 4">WHA3</strain>
    </source>
</reference>
<dbReference type="PANTHER" id="PTHR43661:SF3">
    <property type="entry name" value="D-XYLONATE DEHYDRATASE YAGF-RELATED"/>
    <property type="match status" value="1"/>
</dbReference>
<comment type="caution">
    <text evidence="3">The sequence shown here is derived from an EMBL/GenBank/DDBJ whole genome shotgun (WGS) entry which is preliminary data.</text>
</comment>
<proteinExistence type="predicted"/>
<dbReference type="Pfam" id="PF24877">
    <property type="entry name" value="ILV_EDD_C"/>
    <property type="match status" value="1"/>
</dbReference>
<evidence type="ECO:0000259" key="2">
    <source>
        <dbReference type="Pfam" id="PF24877"/>
    </source>
</evidence>
<sequence>MTDRNSKLIYDSGNPSMDGFRRGLLQGVALDTEVLRKRPLIAIANSHSELTTGHAHLNKLAERVKMGILAAGGEAFEFNVPAPCDGVAMGHDGMNYVLAQRDLIADIIETHVRSQKFDGLVMIAGCDKINPGMMMAAARLDMPSIYLAGGPGTFDIRNKRGEGTKPSINHSDHYDNFENLAASVTCATCGACEIMGTANTFQCLAEVMGICLPGSSNVPATDSRKLSYARRTGERVVELVREGTTFRDILTPAAMRNAVIMNMAIGGSTNAVLHLPAVAHSLGMELPLSVFDECSATTPTLLAISPNGPWGIPDLWAAGGMPAVIKTMQGDLDMSCRSVGGGTLQDVAKNARVLDSRVIPDRSEPFREDGGIAVLRGNLAPNGAVIKQAGVSTDQLSFSGKAICFNSEAEALAAIREGAVTSEHVVVIRYVGPKGAPGMPEMLGITSTLKFMGLRCAVVTDGRYSGATSGISVGHIAPEAYDRGPIAAVIDGDTIRIDIQKRELEIDLTDQVLSDRLDALDPVETPIPPGFMRRYRKHVSCASTGAVLD</sequence>
<organism evidence="3 4">
    <name type="scientific">Pacificimonas pallii</name>
    <dbReference type="NCBI Taxonomy" id="2827236"/>
    <lineage>
        <taxon>Bacteria</taxon>
        <taxon>Pseudomonadati</taxon>
        <taxon>Pseudomonadota</taxon>
        <taxon>Alphaproteobacteria</taxon>
        <taxon>Sphingomonadales</taxon>
        <taxon>Sphingosinicellaceae</taxon>
        <taxon>Pacificimonas</taxon>
    </lineage>
</organism>
<dbReference type="Pfam" id="PF00920">
    <property type="entry name" value="ILVD_EDD_N"/>
    <property type="match status" value="1"/>
</dbReference>
<evidence type="ECO:0000313" key="3">
    <source>
        <dbReference type="EMBL" id="MBV7257380.1"/>
    </source>
</evidence>
<dbReference type="InterPro" id="IPR000581">
    <property type="entry name" value="ILV_EDD_N"/>
</dbReference>
<feature type="domain" description="Dihydroxy-acid/6-phosphogluconate dehydratase N-terminal" evidence="1">
    <location>
        <begin position="38"/>
        <end position="346"/>
    </location>
</feature>
<feature type="domain" description="Dihydroxy-acid/6-phosphogluconate dehydratase C-terminal" evidence="2">
    <location>
        <begin position="358"/>
        <end position="546"/>
    </location>
</feature>
<dbReference type="PROSITE" id="PS00886">
    <property type="entry name" value="ILVD_EDD_1"/>
    <property type="match status" value="1"/>
</dbReference>